<name>A0A0D6MKK0_9PROT</name>
<evidence type="ECO:0000259" key="5">
    <source>
        <dbReference type="PROSITE" id="PS50405"/>
    </source>
</evidence>
<dbReference type="PROSITE" id="PS50404">
    <property type="entry name" value="GST_NTER"/>
    <property type="match status" value="1"/>
</dbReference>
<evidence type="ECO:0000259" key="4">
    <source>
        <dbReference type="PROSITE" id="PS50404"/>
    </source>
</evidence>
<keyword evidence="7" id="KW-1185">Reference proteome</keyword>
<dbReference type="STRING" id="1231623.Tasa_014_022"/>
<dbReference type="InterPro" id="IPR036282">
    <property type="entry name" value="Glutathione-S-Trfase_C_sf"/>
</dbReference>
<comment type="catalytic activity">
    <reaction evidence="3">
        <text>RX + glutathione = an S-substituted glutathione + a halide anion + H(+)</text>
        <dbReference type="Rhea" id="RHEA:16437"/>
        <dbReference type="ChEBI" id="CHEBI:15378"/>
        <dbReference type="ChEBI" id="CHEBI:16042"/>
        <dbReference type="ChEBI" id="CHEBI:17792"/>
        <dbReference type="ChEBI" id="CHEBI:57925"/>
        <dbReference type="ChEBI" id="CHEBI:90779"/>
        <dbReference type="EC" id="2.5.1.18"/>
    </reaction>
</comment>
<keyword evidence="2 6" id="KW-0808">Transferase</keyword>
<dbReference type="EMBL" id="BALE01000014">
    <property type="protein sequence ID" value="GAN54001.1"/>
    <property type="molecule type" value="Genomic_DNA"/>
</dbReference>
<dbReference type="EC" id="2.5.1.18" evidence="1"/>
<dbReference type="InterPro" id="IPR004045">
    <property type="entry name" value="Glutathione_S-Trfase_N"/>
</dbReference>
<dbReference type="FunFam" id="3.40.30.10:FF:000156">
    <property type="entry name" value="Glutathione S-transferase 1"/>
    <property type="match status" value="1"/>
</dbReference>
<evidence type="ECO:0000313" key="7">
    <source>
        <dbReference type="Proteomes" id="UP000032679"/>
    </source>
</evidence>
<dbReference type="SFLD" id="SFLDG01150">
    <property type="entry name" value="Main.1:_Beta-like"/>
    <property type="match status" value="1"/>
</dbReference>
<dbReference type="Gene3D" id="3.40.30.10">
    <property type="entry name" value="Glutaredoxin"/>
    <property type="match status" value="1"/>
</dbReference>
<dbReference type="CDD" id="cd03189">
    <property type="entry name" value="GST_C_GTT1_like"/>
    <property type="match status" value="1"/>
</dbReference>
<feature type="domain" description="GST N-terminal" evidence="4">
    <location>
        <begin position="1"/>
        <end position="82"/>
    </location>
</feature>
<dbReference type="AlphaFoldDB" id="A0A0D6MKK0"/>
<dbReference type="RefSeq" id="WP_048848503.1">
    <property type="nucleotide sequence ID" value="NZ_BALE01000014.1"/>
</dbReference>
<dbReference type="CDD" id="cd03046">
    <property type="entry name" value="GST_N_GTT1_like"/>
    <property type="match status" value="1"/>
</dbReference>
<dbReference type="GO" id="GO:0004601">
    <property type="term" value="F:peroxidase activity"/>
    <property type="evidence" value="ECO:0007669"/>
    <property type="project" value="UniProtKB-ARBA"/>
</dbReference>
<dbReference type="Gene3D" id="1.20.1050.10">
    <property type="match status" value="1"/>
</dbReference>
<gene>
    <name evidence="6" type="ORF">Tasa_014_022</name>
</gene>
<dbReference type="GO" id="GO:0005737">
    <property type="term" value="C:cytoplasm"/>
    <property type="evidence" value="ECO:0007669"/>
    <property type="project" value="UniProtKB-ARBA"/>
</dbReference>
<evidence type="ECO:0000313" key="6">
    <source>
        <dbReference type="EMBL" id="GAN54001.1"/>
    </source>
</evidence>
<protein>
    <recommendedName>
        <fullName evidence="1">glutathione transferase</fullName>
        <ecNumber evidence="1">2.5.1.18</ecNumber>
    </recommendedName>
</protein>
<dbReference type="PANTHER" id="PTHR44051:SF9">
    <property type="entry name" value="GLUTATHIONE S-TRANSFERASE 1"/>
    <property type="match status" value="1"/>
</dbReference>
<dbReference type="InterPro" id="IPR036249">
    <property type="entry name" value="Thioredoxin-like_sf"/>
</dbReference>
<comment type="caution">
    <text evidence="6">The sequence shown here is derived from an EMBL/GenBank/DDBJ whole genome shotgun (WGS) entry which is preliminary data.</text>
</comment>
<dbReference type="SFLD" id="SFLDG00358">
    <property type="entry name" value="Main_(cytGST)"/>
    <property type="match status" value="1"/>
</dbReference>
<dbReference type="SFLD" id="SFLDS00019">
    <property type="entry name" value="Glutathione_Transferase_(cytos"/>
    <property type="match status" value="1"/>
</dbReference>
<reference evidence="6 7" key="1">
    <citation type="submission" date="2012-10" db="EMBL/GenBank/DDBJ databases">
        <title>Genome sequencing of Tanticharoenia sakaeratensis NBRC 103193.</title>
        <authorList>
            <person name="Azuma Y."/>
            <person name="Hadano H."/>
            <person name="Hirakawa H."/>
            <person name="Matsushita K."/>
        </authorList>
    </citation>
    <scope>NUCLEOTIDE SEQUENCE [LARGE SCALE GENOMIC DNA]</scope>
    <source>
        <strain evidence="6 7">NBRC 103193</strain>
    </source>
</reference>
<evidence type="ECO:0000256" key="1">
    <source>
        <dbReference type="ARBA" id="ARBA00012452"/>
    </source>
</evidence>
<accession>A0A0D6MKK0</accession>
<evidence type="ECO:0000256" key="3">
    <source>
        <dbReference type="ARBA" id="ARBA00047960"/>
    </source>
</evidence>
<feature type="domain" description="GST C-terminal" evidence="5">
    <location>
        <begin position="88"/>
        <end position="222"/>
    </location>
</feature>
<dbReference type="Pfam" id="PF00043">
    <property type="entry name" value="GST_C"/>
    <property type="match status" value="1"/>
</dbReference>
<sequence>MALVLHHLNQSRSQRVLFLLEELGVPYEIRFYKRDPRTGLAPKSLREVHPLGKSPVLTDGDTVVAETGLIIDYLIDHYGDGRLRPPADTPERLDYAYYLHYAEGSLMPLLLIGLVVGMAARKAPWPLRPVGHLFDRGVHKAFLDRQLALHLGVLDRALANRAWFAGNELTGADAIMSFPLQAARKRYGLERYPALRDWLARFEARPAWARATEKGGALTFDF</sequence>
<dbReference type="SUPFAM" id="SSF52833">
    <property type="entry name" value="Thioredoxin-like"/>
    <property type="match status" value="1"/>
</dbReference>
<dbReference type="SUPFAM" id="SSF47616">
    <property type="entry name" value="GST C-terminal domain-like"/>
    <property type="match status" value="1"/>
</dbReference>
<dbReference type="PANTHER" id="PTHR44051">
    <property type="entry name" value="GLUTATHIONE S-TRANSFERASE-RELATED"/>
    <property type="match status" value="1"/>
</dbReference>
<dbReference type="OrthoDB" id="9810080at2"/>
<dbReference type="PROSITE" id="PS50405">
    <property type="entry name" value="GST_CTER"/>
    <property type="match status" value="1"/>
</dbReference>
<dbReference type="Pfam" id="PF13409">
    <property type="entry name" value="GST_N_2"/>
    <property type="match status" value="1"/>
</dbReference>
<dbReference type="InterPro" id="IPR004046">
    <property type="entry name" value="GST_C"/>
</dbReference>
<evidence type="ECO:0000256" key="2">
    <source>
        <dbReference type="ARBA" id="ARBA00022679"/>
    </source>
</evidence>
<proteinExistence type="predicted"/>
<dbReference type="InterPro" id="IPR040079">
    <property type="entry name" value="Glutathione_S-Trfase"/>
</dbReference>
<organism evidence="6 7">
    <name type="scientific">Tanticharoenia sakaeratensis NBRC 103193</name>
    <dbReference type="NCBI Taxonomy" id="1231623"/>
    <lineage>
        <taxon>Bacteria</taxon>
        <taxon>Pseudomonadati</taxon>
        <taxon>Pseudomonadota</taxon>
        <taxon>Alphaproteobacteria</taxon>
        <taxon>Acetobacterales</taxon>
        <taxon>Acetobacteraceae</taxon>
        <taxon>Tanticharoenia</taxon>
    </lineage>
</organism>
<dbReference type="GO" id="GO:0004364">
    <property type="term" value="F:glutathione transferase activity"/>
    <property type="evidence" value="ECO:0007669"/>
    <property type="project" value="UniProtKB-EC"/>
</dbReference>
<dbReference type="Proteomes" id="UP000032679">
    <property type="component" value="Unassembled WGS sequence"/>
</dbReference>
<dbReference type="InterPro" id="IPR010987">
    <property type="entry name" value="Glutathione-S-Trfase_C-like"/>
</dbReference>